<evidence type="ECO:0000313" key="9">
    <source>
        <dbReference type="EMBL" id="QPC85203.1"/>
    </source>
</evidence>
<proteinExistence type="inferred from homology"/>
<evidence type="ECO:0000256" key="5">
    <source>
        <dbReference type="ARBA" id="ARBA00022692"/>
    </source>
</evidence>
<keyword evidence="6 8" id="KW-1133">Transmembrane helix</keyword>
<feature type="transmembrane region" description="Helical" evidence="8">
    <location>
        <begin position="276"/>
        <end position="297"/>
    </location>
</feature>
<gene>
    <name evidence="9" type="ORF">G4Y79_12930</name>
</gene>
<dbReference type="AlphaFoldDB" id="A0A7S8EDX6"/>
<feature type="transmembrane region" description="Helical" evidence="8">
    <location>
        <begin position="203"/>
        <end position="236"/>
    </location>
</feature>
<evidence type="ECO:0000256" key="8">
    <source>
        <dbReference type="SAM" id="Phobius"/>
    </source>
</evidence>
<keyword evidence="3" id="KW-0813">Transport</keyword>
<feature type="transmembrane region" description="Helical" evidence="8">
    <location>
        <begin position="28"/>
        <end position="48"/>
    </location>
</feature>
<comment type="subcellular location">
    <subcellularLocation>
        <location evidence="1">Cell membrane</location>
        <topology evidence="1">Multi-pass membrane protein</topology>
    </subcellularLocation>
</comment>
<dbReference type="GO" id="GO:0022857">
    <property type="term" value="F:transmembrane transporter activity"/>
    <property type="evidence" value="ECO:0007669"/>
    <property type="project" value="InterPro"/>
</dbReference>
<dbReference type="InterPro" id="IPR000522">
    <property type="entry name" value="ABC_transptr_permease_BtuC"/>
</dbReference>
<evidence type="ECO:0000256" key="1">
    <source>
        <dbReference type="ARBA" id="ARBA00004651"/>
    </source>
</evidence>
<evidence type="ECO:0000313" key="10">
    <source>
        <dbReference type="Proteomes" id="UP000594468"/>
    </source>
</evidence>
<evidence type="ECO:0000256" key="7">
    <source>
        <dbReference type="ARBA" id="ARBA00023136"/>
    </source>
</evidence>
<dbReference type="KEGG" id="pmet:G4Y79_12930"/>
<dbReference type="RefSeq" id="WP_195173266.1">
    <property type="nucleotide sequence ID" value="NZ_CP062983.1"/>
</dbReference>
<evidence type="ECO:0000256" key="3">
    <source>
        <dbReference type="ARBA" id="ARBA00022448"/>
    </source>
</evidence>
<dbReference type="EMBL" id="CP062983">
    <property type="protein sequence ID" value="QPC85203.1"/>
    <property type="molecule type" value="Genomic_DNA"/>
</dbReference>
<dbReference type="Gene3D" id="1.10.3470.10">
    <property type="entry name" value="ABC transporter involved in vitamin B12 uptake, BtuC"/>
    <property type="match status" value="1"/>
</dbReference>
<dbReference type="GO" id="GO:0033214">
    <property type="term" value="P:siderophore-iron import into cell"/>
    <property type="evidence" value="ECO:0007669"/>
    <property type="project" value="TreeGrafter"/>
</dbReference>
<feature type="transmembrane region" description="Helical" evidence="8">
    <location>
        <begin position="88"/>
        <end position="109"/>
    </location>
</feature>
<evidence type="ECO:0000256" key="6">
    <source>
        <dbReference type="ARBA" id="ARBA00022989"/>
    </source>
</evidence>
<feature type="transmembrane region" description="Helical" evidence="8">
    <location>
        <begin position="248"/>
        <end position="270"/>
    </location>
</feature>
<organism evidence="9 10">
    <name type="scientific">Phototrophicus methaneseepsis</name>
    <dbReference type="NCBI Taxonomy" id="2710758"/>
    <lineage>
        <taxon>Bacteria</taxon>
        <taxon>Bacillati</taxon>
        <taxon>Chloroflexota</taxon>
        <taxon>Candidatus Thermofontia</taxon>
        <taxon>Phototrophicales</taxon>
        <taxon>Phototrophicaceae</taxon>
        <taxon>Phototrophicus</taxon>
    </lineage>
</organism>
<evidence type="ECO:0000256" key="4">
    <source>
        <dbReference type="ARBA" id="ARBA00022475"/>
    </source>
</evidence>
<dbReference type="PANTHER" id="PTHR30472:SF19">
    <property type="entry name" value="PETROBACTIN IMPORT SYSTEM PERMEASE PROTEIN YCLO"/>
    <property type="match status" value="1"/>
</dbReference>
<evidence type="ECO:0000256" key="2">
    <source>
        <dbReference type="ARBA" id="ARBA00007935"/>
    </source>
</evidence>
<feature type="transmembrane region" description="Helical" evidence="8">
    <location>
        <begin position="54"/>
        <end position="76"/>
    </location>
</feature>
<keyword evidence="7 8" id="KW-0472">Membrane</keyword>
<dbReference type="InterPro" id="IPR037294">
    <property type="entry name" value="ABC_BtuC-like"/>
</dbReference>
<name>A0A7S8EDX6_9CHLR</name>
<dbReference type="PANTHER" id="PTHR30472">
    <property type="entry name" value="FERRIC ENTEROBACTIN TRANSPORT SYSTEM PERMEASE PROTEIN"/>
    <property type="match status" value="1"/>
</dbReference>
<keyword evidence="10" id="KW-1185">Reference proteome</keyword>
<dbReference type="Pfam" id="PF01032">
    <property type="entry name" value="FecCD"/>
    <property type="match status" value="1"/>
</dbReference>
<protein>
    <submittedName>
        <fullName evidence="9">Iron chelate uptake ABC transporter family permease subunit</fullName>
    </submittedName>
</protein>
<keyword evidence="5 8" id="KW-0812">Transmembrane</keyword>
<dbReference type="SUPFAM" id="SSF81345">
    <property type="entry name" value="ABC transporter involved in vitamin B12 uptake, BtuC"/>
    <property type="match status" value="1"/>
</dbReference>
<feature type="transmembrane region" description="Helical" evidence="8">
    <location>
        <begin position="115"/>
        <end position="133"/>
    </location>
</feature>
<keyword evidence="4" id="KW-1003">Cell membrane</keyword>
<dbReference type="Proteomes" id="UP000594468">
    <property type="component" value="Chromosome"/>
</dbReference>
<accession>A0A7S8EDX6</accession>
<reference evidence="9 10" key="1">
    <citation type="submission" date="2020-02" db="EMBL/GenBank/DDBJ databases">
        <authorList>
            <person name="Zheng R.K."/>
            <person name="Sun C.M."/>
        </authorList>
    </citation>
    <scope>NUCLEOTIDE SEQUENCE [LARGE SCALE GENOMIC DNA]</scope>
    <source>
        <strain evidence="10">rifampicinis</strain>
    </source>
</reference>
<comment type="similarity">
    <text evidence="2">Belongs to the binding-protein-dependent transport system permease family. FecCD subfamily.</text>
</comment>
<feature type="transmembrane region" description="Helical" evidence="8">
    <location>
        <begin position="164"/>
        <end position="183"/>
    </location>
</feature>
<sequence length="302" mass="33563">MIGVVILFMTLDAKGSWDFVLRFRGTKVIALTLVAYAIAVSTVLFQTISNNRILTPSIMGFDALYILIQTTLIFTVGSQRVVTIDPRIRFGMEIILMVVFAGILYRWLFGGTRRSLHLVMLVGIIFGVLFRSISGFMQRIIDPNEFAILQDMLFASFNSFDRELLAVSVVLIVGVSVMLWRIRHTFDVLALGRDMAINLGVNYYQTVSIILIGVTALVAISTALVGPVTFFGLLVANLAYQIVGSHKHVWILPCAILLAMLSLIGGQIIVERVFSFNTSLSIIVEFLGGIMFIFLLIRESSR</sequence>
<dbReference type="GO" id="GO:0005886">
    <property type="term" value="C:plasma membrane"/>
    <property type="evidence" value="ECO:0007669"/>
    <property type="project" value="UniProtKB-SubCell"/>
</dbReference>